<dbReference type="Proteomes" id="UP000022082">
    <property type="component" value="Unassembled WGS sequence"/>
</dbReference>
<evidence type="ECO:0000313" key="1">
    <source>
        <dbReference type="EMBL" id="EXZ29237.1"/>
    </source>
</evidence>
<name>A0A015YBA0_BACFG</name>
<dbReference type="EMBL" id="JGDJ01000169">
    <property type="protein sequence ID" value="EXZ29237.1"/>
    <property type="molecule type" value="Genomic_DNA"/>
</dbReference>
<proteinExistence type="predicted"/>
<protein>
    <submittedName>
        <fullName evidence="1">Uncharacterized protein</fullName>
    </submittedName>
</protein>
<dbReference type="PATRIC" id="fig|1339327.3.peg.2202"/>
<sequence>MRTCFNVINKKCIYPSGEAKKKASFTGYLLYRETTSVTPEITKKIFLLIDSI</sequence>
<organism evidence="1 2">
    <name type="scientific">Bacteroides fragilis str. S36L11</name>
    <dbReference type="NCBI Taxonomy" id="1339327"/>
    <lineage>
        <taxon>Bacteria</taxon>
        <taxon>Pseudomonadati</taxon>
        <taxon>Bacteroidota</taxon>
        <taxon>Bacteroidia</taxon>
        <taxon>Bacteroidales</taxon>
        <taxon>Bacteroidaceae</taxon>
        <taxon>Bacteroides</taxon>
    </lineage>
</organism>
<gene>
    <name evidence="1" type="ORF">M136_1558</name>
</gene>
<evidence type="ECO:0000313" key="2">
    <source>
        <dbReference type="Proteomes" id="UP000022082"/>
    </source>
</evidence>
<reference evidence="1 2" key="1">
    <citation type="submission" date="2014-02" db="EMBL/GenBank/DDBJ databases">
        <authorList>
            <person name="Sears C."/>
            <person name="Carroll K."/>
            <person name="Sack B.R."/>
            <person name="Qadri F."/>
            <person name="Myers L.L."/>
            <person name="Chung G.-T."/>
            <person name="Escheverria P."/>
            <person name="Fraser C.M."/>
            <person name="Sadzewicz L."/>
            <person name="Shefchek K.A."/>
            <person name="Tallon L."/>
            <person name="Das S.P."/>
            <person name="Daugherty S."/>
            <person name="Mongodin E.F."/>
        </authorList>
    </citation>
    <scope>NUCLEOTIDE SEQUENCE [LARGE SCALE GENOMIC DNA]</scope>
    <source>
        <strain evidence="1 2">S36L11</strain>
    </source>
</reference>
<comment type="caution">
    <text evidence="1">The sequence shown here is derived from an EMBL/GenBank/DDBJ whole genome shotgun (WGS) entry which is preliminary data.</text>
</comment>
<accession>A0A015YBA0</accession>
<dbReference type="AlphaFoldDB" id="A0A015YBA0"/>